<organism evidence="2 3">
    <name type="scientific">Kibdelosporangium banguiense</name>
    <dbReference type="NCBI Taxonomy" id="1365924"/>
    <lineage>
        <taxon>Bacteria</taxon>
        <taxon>Bacillati</taxon>
        <taxon>Actinomycetota</taxon>
        <taxon>Actinomycetes</taxon>
        <taxon>Pseudonocardiales</taxon>
        <taxon>Pseudonocardiaceae</taxon>
        <taxon>Kibdelosporangium</taxon>
    </lineage>
</organism>
<proteinExistence type="predicted"/>
<sequence>MRTAYLRATMVALVLAGSTVATPAAAANANTVTQISDRLAHALSVELTDQAVRDRVVGLAPLDGIDPQKIDVRGRLGATIAKANADLLAAKGLPAGSARLAELRLAHESMVGPLRAGVAPLVATPPNDDNATGITAYEPGGKAQTLSTASIPRQPVLFVEVDVTTAAQLGMAVIQRHIKAPQPQVTVTAGYWASQITSIRFGDVQEPWFKGDAEIFAIVGGFDLNGDVRADTLTLPYLDDEDHTYYPNQVLVHWNRYKYSLADVVFMEDDGDTNYLNLAKALVAALAYILDGGAYVPLVNAILDAMPTSWWTDDPDFVDACYALTRDANWTRSCAGGNGTLGIKPFWVSEL</sequence>
<evidence type="ECO:0000313" key="3">
    <source>
        <dbReference type="Proteomes" id="UP001519332"/>
    </source>
</evidence>
<feature type="chain" id="PRO_5046228718" description="DUF3103 domain-containing protein" evidence="1">
    <location>
        <begin position="27"/>
        <end position="351"/>
    </location>
</feature>
<dbReference type="RefSeq" id="WP_209636457.1">
    <property type="nucleotide sequence ID" value="NZ_JAGINW010000001.1"/>
</dbReference>
<gene>
    <name evidence="2" type="ORF">JOF56_001919</name>
</gene>
<name>A0ABS4TC29_9PSEU</name>
<feature type="signal peptide" evidence="1">
    <location>
        <begin position="1"/>
        <end position="26"/>
    </location>
</feature>
<evidence type="ECO:0008006" key="4">
    <source>
        <dbReference type="Google" id="ProtNLM"/>
    </source>
</evidence>
<keyword evidence="1" id="KW-0732">Signal</keyword>
<evidence type="ECO:0000313" key="2">
    <source>
        <dbReference type="EMBL" id="MBP2321534.1"/>
    </source>
</evidence>
<evidence type="ECO:0000256" key="1">
    <source>
        <dbReference type="SAM" id="SignalP"/>
    </source>
</evidence>
<dbReference type="EMBL" id="JAGINW010000001">
    <property type="protein sequence ID" value="MBP2321534.1"/>
    <property type="molecule type" value="Genomic_DNA"/>
</dbReference>
<comment type="caution">
    <text evidence="2">The sequence shown here is derived from an EMBL/GenBank/DDBJ whole genome shotgun (WGS) entry which is preliminary data.</text>
</comment>
<dbReference type="Proteomes" id="UP001519332">
    <property type="component" value="Unassembled WGS sequence"/>
</dbReference>
<protein>
    <recommendedName>
        <fullName evidence="4">DUF3103 domain-containing protein</fullName>
    </recommendedName>
</protein>
<reference evidence="2 3" key="1">
    <citation type="submission" date="2021-03" db="EMBL/GenBank/DDBJ databases">
        <title>Sequencing the genomes of 1000 actinobacteria strains.</title>
        <authorList>
            <person name="Klenk H.-P."/>
        </authorList>
    </citation>
    <scope>NUCLEOTIDE SEQUENCE [LARGE SCALE GENOMIC DNA]</scope>
    <source>
        <strain evidence="2 3">DSM 46670</strain>
    </source>
</reference>
<keyword evidence="3" id="KW-1185">Reference proteome</keyword>
<dbReference type="InterPro" id="IPR021452">
    <property type="entry name" value="DUF3103"/>
</dbReference>
<dbReference type="Pfam" id="PF11301">
    <property type="entry name" value="DUF3103"/>
    <property type="match status" value="1"/>
</dbReference>
<accession>A0ABS4TC29</accession>